<dbReference type="EMBL" id="BKCJ010531726">
    <property type="protein sequence ID" value="GFB00473.1"/>
    <property type="molecule type" value="Genomic_DNA"/>
</dbReference>
<evidence type="ECO:0000313" key="1">
    <source>
        <dbReference type="EMBL" id="GFB00473.1"/>
    </source>
</evidence>
<comment type="caution">
    <text evidence="1">The sequence shown here is derived from an EMBL/GenBank/DDBJ whole genome shotgun (WGS) entry which is preliminary data.</text>
</comment>
<accession>A0A699KQD5</accession>
<organism evidence="1">
    <name type="scientific">Tanacetum cinerariifolium</name>
    <name type="common">Dalmatian daisy</name>
    <name type="synonym">Chrysanthemum cinerariifolium</name>
    <dbReference type="NCBI Taxonomy" id="118510"/>
    <lineage>
        <taxon>Eukaryota</taxon>
        <taxon>Viridiplantae</taxon>
        <taxon>Streptophyta</taxon>
        <taxon>Embryophyta</taxon>
        <taxon>Tracheophyta</taxon>
        <taxon>Spermatophyta</taxon>
        <taxon>Magnoliopsida</taxon>
        <taxon>eudicotyledons</taxon>
        <taxon>Gunneridae</taxon>
        <taxon>Pentapetalae</taxon>
        <taxon>asterids</taxon>
        <taxon>campanulids</taxon>
        <taxon>Asterales</taxon>
        <taxon>Asteraceae</taxon>
        <taxon>Asteroideae</taxon>
        <taxon>Anthemideae</taxon>
        <taxon>Anthemidinae</taxon>
        <taxon>Tanacetum</taxon>
    </lineage>
</organism>
<gene>
    <name evidence="1" type="ORF">Tci_672444</name>
</gene>
<protein>
    <submittedName>
        <fullName evidence="1">Uncharacterized protein</fullName>
    </submittedName>
</protein>
<sequence length="138" mass="16056">MTRSSTKDLLTPFEELKQVLHLSRKLFKTVSLDYSSSPEFDLFSDLEDQIEEEVAKVMGEATMEVYMTKTREDYESGIARPNIDEMAHFELKGQFIKELRDNTFSAADNEDANKHIEKVFEIVDLFHILEVTQDQIML</sequence>
<name>A0A699KQD5_TANCI</name>
<proteinExistence type="predicted"/>
<reference evidence="1" key="1">
    <citation type="journal article" date="2019" name="Sci. Rep.">
        <title>Draft genome of Tanacetum cinerariifolium, the natural source of mosquito coil.</title>
        <authorList>
            <person name="Yamashiro T."/>
            <person name="Shiraishi A."/>
            <person name="Satake H."/>
            <person name="Nakayama K."/>
        </authorList>
    </citation>
    <scope>NUCLEOTIDE SEQUENCE</scope>
</reference>
<dbReference type="AlphaFoldDB" id="A0A699KQD5"/>
<feature type="non-terminal residue" evidence="1">
    <location>
        <position position="138"/>
    </location>
</feature>